<keyword evidence="2" id="KW-0812">Transmembrane</keyword>
<feature type="chain" id="PRO_5032897747" description="Flagellar hook-length control protein FliK" evidence="3">
    <location>
        <begin position="28"/>
        <end position="296"/>
    </location>
</feature>
<dbReference type="RefSeq" id="WP_184790864.1">
    <property type="nucleotide sequence ID" value="NZ_BONT01000048.1"/>
</dbReference>
<evidence type="ECO:0000313" key="5">
    <source>
        <dbReference type="Proteomes" id="UP000548476"/>
    </source>
</evidence>
<feature type="compositionally biased region" description="Low complexity" evidence="1">
    <location>
        <begin position="207"/>
        <end position="229"/>
    </location>
</feature>
<evidence type="ECO:0000256" key="2">
    <source>
        <dbReference type="SAM" id="Phobius"/>
    </source>
</evidence>
<keyword evidence="2" id="KW-1133">Transmembrane helix</keyword>
<evidence type="ECO:0008006" key="6">
    <source>
        <dbReference type="Google" id="ProtNLM"/>
    </source>
</evidence>
<feature type="compositionally biased region" description="Pro residues" evidence="1">
    <location>
        <begin position="157"/>
        <end position="172"/>
    </location>
</feature>
<organism evidence="4 5">
    <name type="scientific">Phytomonospora endophytica</name>
    <dbReference type="NCBI Taxonomy" id="714109"/>
    <lineage>
        <taxon>Bacteria</taxon>
        <taxon>Bacillati</taxon>
        <taxon>Actinomycetota</taxon>
        <taxon>Actinomycetes</taxon>
        <taxon>Micromonosporales</taxon>
        <taxon>Micromonosporaceae</taxon>
        <taxon>Phytomonospora</taxon>
    </lineage>
</organism>
<feature type="transmembrane region" description="Helical" evidence="2">
    <location>
        <begin position="266"/>
        <end position="285"/>
    </location>
</feature>
<evidence type="ECO:0000313" key="4">
    <source>
        <dbReference type="EMBL" id="MBB6038055.1"/>
    </source>
</evidence>
<sequence>MRRVRNALTALALAAGLTAGWAAPASAIDTGKGTPGFCPDATGVTVIIDFQELGGTTIVRCAPGDQATGLTALKNAGIQIAGTNRWGEAFICRVEGKPGPADEPCIDTPPASAYWSYWHAPNGGNWTYSQWGVMNRKPPQGSFEGWSFSKNNSSTSNPPPGVAPQRPAPPPTGGDNGGDDGGDGGDPPGDNGSGPGGEPAKPGGGDPAAPKPGESAAPSASATPSTVESGPGPADLPTEAPNWTGVGEDGLKSASNTTEGGIPGSTLAGIGVVALLAVGGGAIAWRRRLARRGETS</sequence>
<gene>
    <name evidence="4" type="ORF">HNR73_005935</name>
</gene>
<feature type="region of interest" description="Disordered" evidence="1">
    <location>
        <begin position="142"/>
        <end position="266"/>
    </location>
</feature>
<proteinExistence type="predicted"/>
<keyword evidence="2" id="KW-0472">Membrane</keyword>
<name>A0A841FPL0_9ACTN</name>
<accession>A0A841FPL0</accession>
<dbReference type="EMBL" id="JACHGT010000015">
    <property type="protein sequence ID" value="MBB6038055.1"/>
    <property type="molecule type" value="Genomic_DNA"/>
</dbReference>
<feature type="signal peptide" evidence="3">
    <location>
        <begin position="1"/>
        <end position="27"/>
    </location>
</feature>
<protein>
    <recommendedName>
        <fullName evidence="6">Flagellar hook-length control protein FliK</fullName>
    </recommendedName>
</protein>
<evidence type="ECO:0000256" key="1">
    <source>
        <dbReference type="SAM" id="MobiDB-lite"/>
    </source>
</evidence>
<reference evidence="4 5" key="1">
    <citation type="submission" date="2020-08" db="EMBL/GenBank/DDBJ databases">
        <title>Genomic Encyclopedia of Type Strains, Phase IV (KMG-IV): sequencing the most valuable type-strain genomes for metagenomic binning, comparative biology and taxonomic classification.</title>
        <authorList>
            <person name="Goeker M."/>
        </authorList>
    </citation>
    <scope>NUCLEOTIDE SEQUENCE [LARGE SCALE GENOMIC DNA]</scope>
    <source>
        <strain evidence="4 5">YIM 65646</strain>
    </source>
</reference>
<dbReference type="Proteomes" id="UP000548476">
    <property type="component" value="Unassembled WGS sequence"/>
</dbReference>
<dbReference type="AlphaFoldDB" id="A0A841FPL0"/>
<feature type="compositionally biased region" description="Gly residues" evidence="1">
    <location>
        <begin position="184"/>
        <end position="206"/>
    </location>
</feature>
<evidence type="ECO:0000256" key="3">
    <source>
        <dbReference type="SAM" id="SignalP"/>
    </source>
</evidence>
<feature type="compositionally biased region" description="Low complexity" evidence="1">
    <location>
        <begin position="147"/>
        <end position="156"/>
    </location>
</feature>
<comment type="caution">
    <text evidence="4">The sequence shown here is derived from an EMBL/GenBank/DDBJ whole genome shotgun (WGS) entry which is preliminary data.</text>
</comment>
<keyword evidence="3" id="KW-0732">Signal</keyword>
<keyword evidence="5" id="KW-1185">Reference proteome</keyword>